<evidence type="ECO:0000259" key="1">
    <source>
        <dbReference type="PROSITE" id="PS50914"/>
    </source>
</evidence>
<evidence type="ECO:0000313" key="3">
    <source>
        <dbReference type="Proteomes" id="UP000596827"/>
    </source>
</evidence>
<evidence type="ECO:0000313" key="2">
    <source>
        <dbReference type="EMBL" id="MBC5763929.1"/>
    </source>
</evidence>
<dbReference type="EMBL" id="JACORU010000001">
    <property type="protein sequence ID" value="MBC5763929.1"/>
    <property type="molecule type" value="Genomic_DNA"/>
</dbReference>
<dbReference type="PANTHER" id="PTHR34606">
    <property type="entry name" value="BON DOMAIN-CONTAINING PROTEIN"/>
    <property type="match status" value="1"/>
</dbReference>
<dbReference type="SMART" id="SM00749">
    <property type="entry name" value="BON"/>
    <property type="match status" value="2"/>
</dbReference>
<dbReference type="Gene3D" id="3.30.1340.30">
    <property type="match status" value="2"/>
</dbReference>
<reference evidence="2" key="1">
    <citation type="submission" date="2020-08" db="EMBL/GenBank/DDBJ databases">
        <title>Ramlibacter sp. GTP1 16S ribosomal RNA gene genome sequencing and assembly.</title>
        <authorList>
            <person name="Kang M."/>
        </authorList>
    </citation>
    <scope>NUCLEOTIDE SEQUENCE</scope>
    <source>
        <strain evidence="2">GTP1</strain>
    </source>
</reference>
<keyword evidence="3" id="KW-1185">Reference proteome</keyword>
<dbReference type="PANTHER" id="PTHR34606:SF15">
    <property type="entry name" value="BON DOMAIN-CONTAINING PROTEIN"/>
    <property type="match status" value="1"/>
</dbReference>
<dbReference type="Pfam" id="PF04972">
    <property type="entry name" value="BON"/>
    <property type="match status" value="2"/>
</dbReference>
<dbReference type="InterPro" id="IPR014004">
    <property type="entry name" value="Transpt-assoc_nodulatn_dom_bac"/>
</dbReference>
<dbReference type="PROSITE" id="PS50914">
    <property type="entry name" value="BON"/>
    <property type="match status" value="2"/>
</dbReference>
<organism evidence="2 3">
    <name type="scientific">Ramlibacter albus</name>
    <dbReference type="NCBI Taxonomy" id="2079448"/>
    <lineage>
        <taxon>Bacteria</taxon>
        <taxon>Pseudomonadati</taxon>
        <taxon>Pseudomonadota</taxon>
        <taxon>Betaproteobacteria</taxon>
        <taxon>Burkholderiales</taxon>
        <taxon>Comamonadaceae</taxon>
        <taxon>Ramlibacter</taxon>
    </lineage>
</organism>
<sequence length="142" mass="14711">MKTDAQLKSDVVAELAWDPAVNSTHIGVAVEDGVVTLSGSLDSLAEKYAAEKAVRRIAGVRGITNSVTVKGLANAGDIREEIAGALARHAKREATHIAVDVDGGVVTLTGEVDSLPEHDAVVGTAFAAKGVSRVVDRLHVVH</sequence>
<name>A0A923M6X8_9BURK</name>
<dbReference type="AlphaFoldDB" id="A0A923M6X8"/>
<dbReference type="InterPro" id="IPR007055">
    <property type="entry name" value="BON_dom"/>
</dbReference>
<feature type="domain" description="BON" evidence="1">
    <location>
        <begin position="74"/>
        <end position="142"/>
    </location>
</feature>
<protein>
    <submittedName>
        <fullName evidence="2">BON domain-containing protein</fullName>
    </submittedName>
</protein>
<dbReference type="InterPro" id="IPR051686">
    <property type="entry name" value="Lipoprotein_DolP"/>
</dbReference>
<feature type="domain" description="BON" evidence="1">
    <location>
        <begin position="3"/>
        <end position="71"/>
    </location>
</feature>
<accession>A0A923M6X8</accession>
<comment type="caution">
    <text evidence="2">The sequence shown here is derived from an EMBL/GenBank/DDBJ whole genome shotgun (WGS) entry which is preliminary data.</text>
</comment>
<dbReference type="RefSeq" id="WP_187080342.1">
    <property type="nucleotide sequence ID" value="NZ_JACORU010000001.1"/>
</dbReference>
<gene>
    <name evidence="2" type="ORF">H8R02_05670</name>
</gene>
<dbReference type="Proteomes" id="UP000596827">
    <property type="component" value="Unassembled WGS sequence"/>
</dbReference>
<proteinExistence type="predicted"/>